<protein>
    <recommendedName>
        <fullName evidence="4">Reactive intermediate/imine deaminase</fullName>
    </recommendedName>
</protein>
<evidence type="ECO:0000313" key="2">
    <source>
        <dbReference type="EMBL" id="OGG26372.1"/>
    </source>
</evidence>
<dbReference type="InterPro" id="IPR019897">
    <property type="entry name" value="RidA_CS"/>
</dbReference>
<dbReference type="PANTHER" id="PTHR11803:SF58">
    <property type="entry name" value="PROTEIN HMF1-RELATED"/>
    <property type="match status" value="1"/>
</dbReference>
<dbReference type="Pfam" id="PF01042">
    <property type="entry name" value="Ribonuc_L-PSP"/>
    <property type="match status" value="1"/>
</dbReference>
<dbReference type="SUPFAM" id="SSF55298">
    <property type="entry name" value="YjgF-like"/>
    <property type="match status" value="1"/>
</dbReference>
<dbReference type="NCBIfam" id="TIGR00004">
    <property type="entry name" value="Rid family detoxifying hydrolase"/>
    <property type="match status" value="1"/>
</dbReference>
<dbReference type="GO" id="GO:0019239">
    <property type="term" value="F:deaminase activity"/>
    <property type="evidence" value="ECO:0007669"/>
    <property type="project" value="TreeGrafter"/>
</dbReference>
<name>A0A1F6APE3_9BACT</name>
<dbReference type="InterPro" id="IPR035959">
    <property type="entry name" value="RutC-like_sf"/>
</dbReference>
<evidence type="ECO:0008006" key="4">
    <source>
        <dbReference type="Google" id="ProtNLM"/>
    </source>
</evidence>
<organism evidence="2 3">
    <name type="scientific">Candidatus Gottesmanbacteria bacterium RIFCSPLOWO2_01_FULL_39_12b</name>
    <dbReference type="NCBI Taxonomy" id="1798388"/>
    <lineage>
        <taxon>Bacteria</taxon>
        <taxon>Candidatus Gottesmaniibacteriota</taxon>
    </lineage>
</organism>
<dbReference type="InterPro" id="IPR006175">
    <property type="entry name" value="YjgF/YER057c/UK114"/>
</dbReference>
<dbReference type="Gene3D" id="3.30.1330.40">
    <property type="entry name" value="RutC-like"/>
    <property type="match status" value="1"/>
</dbReference>
<comment type="caution">
    <text evidence="2">The sequence shown here is derived from an EMBL/GenBank/DDBJ whole genome shotgun (WGS) entry which is preliminary data.</text>
</comment>
<accession>A0A1F6APE3</accession>
<gene>
    <name evidence="2" type="ORF">A2960_03510</name>
</gene>
<evidence type="ECO:0000256" key="1">
    <source>
        <dbReference type="ARBA" id="ARBA00010552"/>
    </source>
</evidence>
<dbReference type="AlphaFoldDB" id="A0A1F6APE3"/>
<dbReference type="EMBL" id="MFJR01000010">
    <property type="protein sequence ID" value="OGG26372.1"/>
    <property type="molecule type" value="Genomic_DNA"/>
</dbReference>
<sequence length="139" mass="15230">MKKAIESKNSPRAIGPYSQAIKINNLIFCSGQVGKDPKTNAFVEGGVDKQTKQVLENLKAVLAEVGADFSNVVKTNVYLKNIVDFPKMNEIYASYFQKPYPTRATVEVARLPQDALIEIDCIAFIDEKGCCGEGSCNCC</sequence>
<dbReference type="Proteomes" id="UP000176609">
    <property type="component" value="Unassembled WGS sequence"/>
</dbReference>
<evidence type="ECO:0000313" key="3">
    <source>
        <dbReference type="Proteomes" id="UP000176609"/>
    </source>
</evidence>
<reference evidence="2 3" key="1">
    <citation type="journal article" date="2016" name="Nat. Commun.">
        <title>Thousands of microbial genomes shed light on interconnected biogeochemical processes in an aquifer system.</title>
        <authorList>
            <person name="Anantharaman K."/>
            <person name="Brown C.T."/>
            <person name="Hug L.A."/>
            <person name="Sharon I."/>
            <person name="Castelle C.J."/>
            <person name="Probst A.J."/>
            <person name="Thomas B.C."/>
            <person name="Singh A."/>
            <person name="Wilkins M.J."/>
            <person name="Karaoz U."/>
            <person name="Brodie E.L."/>
            <person name="Williams K.H."/>
            <person name="Hubbard S.S."/>
            <person name="Banfield J.F."/>
        </authorList>
    </citation>
    <scope>NUCLEOTIDE SEQUENCE [LARGE SCALE GENOMIC DNA]</scope>
</reference>
<dbReference type="PANTHER" id="PTHR11803">
    <property type="entry name" value="2-IMINOBUTANOATE/2-IMINOPROPANOATE DEAMINASE RIDA"/>
    <property type="match status" value="1"/>
</dbReference>
<dbReference type="InterPro" id="IPR006056">
    <property type="entry name" value="RidA"/>
</dbReference>
<dbReference type="PROSITE" id="PS01094">
    <property type="entry name" value="UPF0076"/>
    <property type="match status" value="1"/>
</dbReference>
<comment type="similarity">
    <text evidence="1">Belongs to the RutC family.</text>
</comment>
<proteinExistence type="inferred from homology"/>
<dbReference type="FunFam" id="3.30.1330.40:FF:000001">
    <property type="entry name" value="L-PSP family endoribonuclease"/>
    <property type="match status" value="1"/>
</dbReference>
<dbReference type="GO" id="GO:0005829">
    <property type="term" value="C:cytosol"/>
    <property type="evidence" value="ECO:0007669"/>
    <property type="project" value="TreeGrafter"/>
</dbReference>
<dbReference type="CDD" id="cd00448">
    <property type="entry name" value="YjgF_YER057c_UK114_family"/>
    <property type="match status" value="1"/>
</dbReference>